<dbReference type="Gene3D" id="3.40.190.290">
    <property type="match status" value="1"/>
</dbReference>
<dbReference type="SUPFAM" id="SSF53850">
    <property type="entry name" value="Periplasmic binding protein-like II"/>
    <property type="match status" value="1"/>
</dbReference>
<dbReference type="SUPFAM" id="SSF46785">
    <property type="entry name" value="Winged helix' DNA-binding domain"/>
    <property type="match status" value="1"/>
</dbReference>
<evidence type="ECO:0000256" key="3">
    <source>
        <dbReference type="ARBA" id="ARBA00023125"/>
    </source>
</evidence>
<comment type="similarity">
    <text evidence="1">Belongs to the LysR transcriptional regulatory family.</text>
</comment>
<name>K1S8R9_9ZZZZ</name>
<keyword evidence="3" id="KW-0238">DNA-binding</keyword>
<dbReference type="GO" id="GO:0003677">
    <property type="term" value="F:DNA binding"/>
    <property type="evidence" value="ECO:0007669"/>
    <property type="project" value="UniProtKB-KW"/>
</dbReference>
<dbReference type="AlphaFoldDB" id="K1S8R9"/>
<evidence type="ECO:0000259" key="5">
    <source>
        <dbReference type="PROSITE" id="PS50931"/>
    </source>
</evidence>
<dbReference type="InterPro" id="IPR036388">
    <property type="entry name" value="WH-like_DNA-bd_sf"/>
</dbReference>
<protein>
    <submittedName>
        <fullName evidence="6">Transcriptional regulator, LysR family</fullName>
    </submittedName>
</protein>
<dbReference type="Gene3D" id="1.10.10.10">
    <property type="entry name" value="Winged helix-like DNA-binding domain superfamily/Winged helix DNA-binding domain"/>
    <property type="match status" value="1"/>
</dbReference>
<comment type="caution">
    <text evidence="6">The sequence shown here is derived from an EMBL/GenBank/DDBJ whole genome shotgun (WGS) entry which is preliminary data.</text>
</comment>
<dbReference type="Pfam" id="PF00126">
    <property type="entry name" value="HTH_1"/>
    <property type="match status" value="1"/>
</dbReference>
<sequence>MLVNYEYYKIFYYVAKYQNFTRAAVELDNNQPNISRSVKNLENTLGCVLFSRTSRGVKLTPEGETLYSHIVPAILQIEAGEKELLMQKELKSGIVSIGTTETALSEVLLPVLDMFHKKFPDIRIRINNSTTPAAMNALKSGSVDFSVVTSPVEYDDEFEIVNIKDFDDVPVCGKEMAFLKEKIIGLGELKEHPLISLSKGSSAYDFYSKIFAENGLKYAPDTEVATADLILPLVKNNLGIGFLPKNLVKSDLESGEIFKLNLKEKISSRQICIAENKNVSLGVAASELKNMLLDYSHRFGN</sequence>
<dbReference type="PANTHER" id="PTHR30419:SF8">
    <property type="entry name" value="NITROGEN ASSIMILATION TRANSCRIPTIONAL ACTIVATOR-RELATED"/>
    <property type="match status" value="1"/>
</dbReference>
<evidence type="ECO:0000256" key="1">
    <source>
        <dbReference type="ARBA" id="ARBA00009437"/>
    </source>
</evidence>
<keyword evidence="4" id="KW-0804">Transcription</keyword>
<dbReference type="PROSITE" id="PS50931">
    <property type="entry name" value="HTH_LYSR"/>
    <property type="match status" value="1"/>
</dbReference>
<dbReference type="InterPro" id="IPR036390">
    <property type="entry name" value="WH_DNA-bd_sf"/>
</dbReference>
<feature type="domain" description="HTH lysR-type" evidence="5">
    <location>
        <begin position="9"/>
        <end position="60"/>
    </location>
</feature>
<proteinExistence type="inferred from homology"/>
<dbReference type="GO" id="GO:0005829">
    <property type="term" value="C:cytosol"/>
    <property type="evidence" value="ECO:0007669"/>
    <property type="project" value="TreeGrafter"/>
</dbReference>
<dbReference type="FunFam" id="1.10.10.10:FF:000001">
    <property type="entry name" value="LysR family transcriptional regulator"/>
    <property type="match status" value="1"/>
</dbReference>
<dbReference type="Pfam" id="PF03466">
    <property type="entry name" value="LysR_substrate"/>
    <property type="match status" value="1"/>
</dbReference>
<reference evidence="6" key="1">
    <citation type="journal article" date="2013" name="Environ. Microbiol.">
        <title>Microbiota from the distal guts of lean and obese adolescents exhibit partial functional redundancy besides clear differences in community structure.</title>
        <authorList>
            <person name="Ferrer M."/>
            <person name="Ruiz A."/>
            <person name="Lanza F."/>
            <person name="Haange S.B."/>
            <person name="Oberbach A."/>
            <person name="Till H."/>
            <person name="Bargiela R."/>
            <person name="Campoy C."/>
            <person name="Segura M.T."/>
            <person name="Richter M."/>
            <person name="von Bergen M."/>
            <person name="Seifert J."/>
            <person name="Suarez A."/>
        </authorList>
    </citation>
    <scope>NUCLEOTIDE SEQUENCE</scope>
</reference>
<dbReference type="PRINTS" id="PR00039">
    <property type="entry name" value="HTHLYSR"/>
</dbReference>
<dbReference type="CDD" id="cd05466">
    <property type="entry name" value="PBP2_LTTR_substrate"/>
    <property type="match status" value="1"/>
</dbReference>
<accession>K1S8R9</accession>
<dbReference type="InterPro" id="IPR000847">
    <property type="entry name" value="LysR_HTH_N"/>
</dbReference>
<dbReference type="GO" id="GO:0003700">
    <property type="term" value="F:DNA-binding transcription factor activity"/>
    <property type="evidence" value="ECO:0007669"/>
    <property type="project" value="InterPro"/>
</dbReference>
<dbReference type="EMBL" id="AJWZ01009867">
    <property type="protein sequence ID" value="EKC50085.1"/>
    <property type="molecule type" value="Genomic_DNA"/>
</dbReference>
<dbReference type="InterPro" id="IPR050950">
    <property type="entry name" value="HTH-type_LysR_regulators"/>
</dbReference>
<evidence type="ECO:0000256" key="4">
    <source>
        <dbReference type="ARBA" id="ARBA00023163"/>
    </source>
</evidence>
<gene>
    <name evidence="6" type="ORF">OBE_14310</name>
</gene>
<keyword evidence="2" id="KW-0805">Transcription regulation</keyword>
<evidence type="ECO:0000256" key="2">
    <source>
        <dbReference type="ARBA" id="ARBA00023015"/>
    </source>
</evidence>
<dbReference type="InterPro" id="IPR005119">
    <property type="entry name" value="LysR_subst-bd"/>
</dbReference>
<organism evidence="6">
    <name type="scientific">human gut metagenome</name>
    <dbReference type="NCBI Taxonomy" id="408170"/>
    <lineage>
        <taxon>unclassified sequences</taxon>
        <taxon>metagenomes</taxon>
        <taxon>organismal metagenomes</taxon>
    </lineage>
</organism>
<dbReference type="PANTHER" id="PTHR30419">
    <property type="entry name" value="HTH-TYPE TRANSCRIPTIONAL REGULATOR YBHD"/>
    <property type="match status" value="1"/>
</dbReference>
<evidence type="ECO:0000313" key="6">
    <source>
        <dbReference type="EMBL" id="EKC50085.1"/>
    </source>
</evidence>